<dbReference type="AlphaFoldDB" id="A0A087UNG5"/>
<protein>
    <submittedName>
        <fullName evidence="2">Uncharacterized protein</fullName>
    </submittedName>
</protein>
<proteinExistence type="predicted"/>
<feature type="compositionally biased region" description="Polar residues" evidence="1">
    <location>
        <begin position="14"/>
        <end position="26"/>
    </location>
</feature>
<dbReference type="EMBL" id="KK120728">
    <property type="protein sequence ID" value="KFM78904.1"/>
    <property type="molecule type" value="Genomic_DNA"/>
</dbReference>
<accession>A0A087UNG5</accession>
<evidence type="ECO:0000256" key="1">
    <source>
        <dbReference type="SAM" id="MobiDB-lite"/>
    </source>
</evidence>
<keyword evidence="3" id="KW-1185">Reference proteome</keyword>
<name>A0A087UNG5_STEMI</name>
<feature type="region of interest" description="Disordered" evidence="1">
    <location>
        <begin position="1"/>
        <end position="34"/>
    </location>
</feature>
<reference evidence="2 3" key="1">
    <citation type="submission" date="2013-11" db="EMBL/GenBank/DDBJ databases">
        <title>Genome sequencing of Stegodyphus mimosarum.</title>
        <authorList>
            <person name="Bechsgaard J."/>
        </authorList>
    </citation>
    <scope>NUCLEOTIDE SEQUENCE [LARGE SCALE GENOMIC DNA]</scope>
</reference>
<evidence type="ECO:0000313" key="2">
    <source>
        <dbReference type="EMBL" id="KFM78904.1"/>
    </source>
</evidence>
<organism evidence="2 3">
    <name type="scientific">Stegodyphus mimosarum</name>
    <name type="common">African social velvet spider</name>
    <dbReference type="NCBI Taxonomy" id="407821"/>
    <lineage>
        <taxon>Eukaryota</taxon>
        <taxon>Metazoa</taxon>
        <taxon>Ecdysozoa</taxon>
        <taxon>Arthropoda</taxon>
        <taxon>Chelicerata</taxon>
        <taxon>Arachnida</taxon>
        <taxon>Araneae</taxon>
        <taxon>Araneomorphae</taxon>
        <taxon>Entelegynae</taxon>
        <taxon>Eresoidea</taxon>
        <taxon>Eresidae</taxon>
        <taxon>Stegodyphus</taxon>
    </lineage>
</organism>
<feature type="non-terminal residue" evidence="2">
    <location>
        <position position="46"/>
    </location>
</feature>
<gene>
    <name evidence="2" type="ORF">X975_15475</name>
</gene>
<sequence length="46" mass="5269">MNRIAGYRAVDNQGIPSDSRSVSNGSDRWRSPDMNYGRERVHTIFV</sequence>
<dbReference type="Proteomes" id="UP000054359">
    <property type="component" value="Unassembled WGS sequence"/>
</dbReference>
<evidence type="ECO:0000313" key="3">
    <source>
        <dbReference type="Proteomes" id="UP000054359"/>
    </source>
</evidence>